<accession>A0AAD1U8Q4</accession>
<dbReference type="AlphaFoldDB" id="A0AAD1U8Q4"/>
<dbReference type="EMBL" id="CAMPGE010002330">
    <property type="protein sequence ID" value="CAI2361129.1"/>
    <property type="molecule type" value="Genomic_DNA"/>
</dbReference>
<gene>
    <name evidence="2" type="ORF">ECRASSUSDP1_LOCUS2439</name>
</gene>
<comment type="caution">
    <text evidence="2">The sequence shown here is derived from an EMBL/GenBank/DDBJ whole genome shotgun (WGS) entry which is preliminary data.</text>
</comment>
<protein>
    <submittedName>
        <fullName evidence="2">Uncharacterized protein</fullName>
    </submittedName>
</protein>
<evidence type="ECO:0000256" key="1">
    <source>
        <dbReference type="SAM" id="MobiDB-lite"/>
    </source>
</evidence>
<reference evidence="2" key="1">
    <citation type="submission" date="2023-07" db="EMBL/GenBank/DDBJ databases">
        <authorList>
            <consortium name="AG Swart"/>
            <person name="Singh M."/>
            <person name="Singh A."/>
            <person name="Seah K."/>
            <person name="Emmerich C."/>
        </authorList>
    </citation>
    <scope>NUCLEOTIDE SEQUENCE</scope>
    <source>
        <strain evidence="2">DP1</strain>
    </source>
</reference>
<sequence>MNKNGSRSQNLRILSPKGGNPKKAKEESQAALEHISSPSSRIIFDKEVHKMLHIPGIKQPDFAWKNDLEPLTNTWKENDIKASTKMMKSFIKNKIRPSKWHKPHIRKKLLKMDYIKPNLKRNESQKFITSRAIDEFDAFNAQSKGVRFASLGGSGKTPRTTRASRPTNYFNYIPQSKEDIDLARLRKQEIEYLKNLAESGKKIPKDKINIFKLLILKEDPLKIGEAMIKKQNFRGPNTANFSTNKRKNLVKLKKPINDPLTSKHEDAIEKARLRMERKMEIKLVSQAAQNFNIHLHFRNLKRENQEYLDKLNMQISNKLDLYINPTKRVMFKVKRNQKNEFDTTSSDMSSSMSNSGEEGKVKEKKAAIPVFIKNKLIKLDTKHNKYGKISGEKGNKMSKEQLMKLTKALSQSSLVRKKRSSVEPKFRQAKQQAEIQETEEEDTNKEDNSGEFKTTKQIINDYVREFNNTIPSVLNL</sequence>
<feature type="compositionally biased region" description="Low complexity" evidence="1">
    <location>
        <begin position="342"/>
        <end position="353"/>
    </location>
</feature>
<proteinExistence type="predicted"/>
<feature type="region of interest" description="Disordered" evidence="1">
    <location>
        <begin position="340"/>
        <end position="360"/>
    </location>
</feature>
<feature type="region of interest" description="Disordered" evidence="1">
    <location>
        <begin position="1"/>
        <end position="34"/>
    </location>
</feature>
<keyword evidence="3" id="KW-1185">Reference proteome</keyword>
<feature type="compositionally biased region" description="Polar residues" evidence="1">
    <location>
        <begin position="1"/>
        <end position="12"/>
    </location>
</feature>
<dbReference type="Proteomes" id="UP001295684">
    <property type="component" value="Unassembled WGS sequence"/>
</dbReference>
<organism evidence="2 3">
    <name type="scientific">Euplotes crassus</name>
    <dbReference type="NCBI Taxonomy" id="5936"/>
    <lineage>
        <taxon>Eukaryota</taxon>
        <taxon>Sar</taxon>
        <taxon>Alveolata</taxon>
        <taxon>Ciliophora</taxon>
        <taxon>Intramacronucleata</taxon>
        <taxon>Spirotrichea</taxon>
        <taxon>Hypotrichia</taxon>
        <taxon>Euplotida</taxon>
        <taxon>Euplotidae</taxon>
        <taxon>Moneuplotes</taxon>
    </lineage>
</organism>
<feature type="region of interest" description="Disordered" evidence="1">
    <location>
        <begin position="413"/>
        <end position="454"/>
    </location>
</feature>
<name>A0AAD1U8Q4_EUPCR</name>
<evidence type="ECO:0000313" key="3">
    <source>
        <dbReference type="Proteomes" id="UP001295684"/>
    </source>
</evidence>
<feature type="compositionally biased region" description="Basic and acidic residues" evidence="1">
    <location>
        <begin position="445"/>
        <end position="454"/>
    </location>
</feature>
<evidence type="ECO:0000313" key="2">
    <source>
        <dbReference type="EMBL" id="CAI2361129.1"/>
    </source>
</evidence>